<accession>A0ABW1DAU4</accession>
<evidence type="ECO:0000313" key="3">
    <source>
        <dbReference type="Proteomes" id="UP001596058"/>
    </source>
</evidence>
<dbReference type="PROSITE" id="PS51257">
    <property type="entry name" value="PROKAR_LIPOPROTEIN"/>
    <property type="match status" value="1"/>
</dbReference>
<keyword evidence="1" id="KW-0732">Signal</keyword>
<feature type="chain" id="PRO_5046911163" description="DUF3558 domain-containing protein" evidence="1">
    <location>
        <begin position="23"/>
        <end position="186"/>
    </location>
</feature>
<name>A0ABW1DAU4_9ACTN</name>
<organism evidence="2 3">
    <name type="scientific">Nonomuraea insulae</name>
    <dbReference type="NCBI Taxonomy" id="1616787"/>
    <lineage>
        <taxon>Bacteria</taxon>
        <taxon>Bacillati</taxon>
        <taxon>Actinomycetota</taxon>
        <taxon>Actinomycetes</taxon>
        <taxon>Streptosporangiales</taxon>
        <taxon>Streptosporangiaceae</taxon>
        <taxon>Nonomuraea</taxon>
    </lineage>
</organism>
<protein>
    <recommendedName>
        <fullName evidence="4">DUF3558 domain-containing protein</fullName>
    </recommendedName>
</protein>
<evidence type="ECO:0000313" key="2">
    <source>
        <dbReference type="EMBL" id="MFC5834145.1"/>
    </source>
</evidence>
<evidence type="ECO:0008006" key="4">
    <source>
        <dbReference type="Google" id="ProtNLM"/>
    </source>
</evidence>
<dbReference type="EMBL" id="JBHSPA010000108">
    <property type="protein sequence ID" value="MFC5834145.1"/>
    <property type="molecule type" value="Genomic_DNA"/>
</dbReference>
<evidence type="ECO:0000256" key="1">
    <source>
        <dbReference type="SAM" id="SignalP"/>
    </source>
</evidence>
<keyword evidence="3" id="KW-1185">Reference proteome</keyword>
<reference evidence="3" key="1">
    <citation type="journal article" date="2019" name="Int. J. Syst. Evol. Microbiol.">
        <title>The Global Catalogue of Microorganisms (GCM) 10K type strain sequencing project: providing services to taxonomists for standard genome sequencing and annotation.</title>
        <authorList>
            <consortium name="The Broad Institute Genomics Platform"/>
            <consortium name="The Broad Institute Genome Sequencing Center for Infectious Disease"/>
            <person name="Wu L."/>
            <person name="Ma J."/>
        </authorList>
    </citation>
    <scope>NUCLEOTIDE SEQUENCE [LARGE SCALE GENOMIC DNA]</scope>
    <source>
        <strain evidence="3">CCUG 53903</strain>
    </source>
</reference>
<sequence length="186" mass="19404">MARPGMMLACALIGVSACTGSAGEIDTAPLPTAYAPPYVCDYVPKVAVERMTGITDPLVNGSLRLAREDSPANGGCSAYQRTGERGTVLRIMLDSGGSRGQVENQLRDGNSKQLPEIVPGGFGYYANYPNDEAHVGAMLVKGQARLSIELVKGVKGRDNAADVVALMKLIAPKLITAPSPSADQNG</sequence>
<feature type="signal peptide" evidence="1">
    <location>
        <begin position="1"/>
        <end position="22"/>
    </location>
</feature>
<gene>
    <name evidence="2" type="ORF">ACFPZ3_60740</name>
</gene>
<comment type="caution">
    <text evidence="2">The sequence shown here is derived from an EMBL/GenBank/DDBJ whole genome shotgun (WGS) entry which is preliminary data.</text>
</comment>
<dbReference type="Proteomes" id="UP001596058">
    <property type="component" value="Unassembled WGS sequence"/>
</dbReference>
<proteinExistence type="predicted"/>